<dbReference type="InterPro" id="IPR010730">
    <property type="entry name" value="HET"/>
</dbReference>
<evidence type="ECO:0000313" key="3">
    <source>
        <dbReference type="Proteomes" id="UP000289323"/>
    </source>
</evidence>
<gene>
    <name evidence="2" type="ORF">TT172_LOCUS8935</name>
</gene>
<organism evidence="2 3">
    <name type="scientific">Thermothielavioides terrestris</name>
    <dbReference type="NCBI Taxonomy" id="2587410"/>
    <lineage>
        <taxon>Eukaryota</taxon>
        <taxon>Fungi</taxon>
        <taxon>Dikarya</taxon>
        <taxon>Ascomycota</taxon>
        <taxon>Pezizomycotina</taxon>
        <taxon>Sordariomycetes</taxon>
        <taxon>Sordariomycetidae</taxon>
        <taxon>Sordariales</taxon>
        <taxon>Chaetomiaceae</taxon>
        <taxon>Thermothielavioides</taxon>
    </lineage>
</organism>
<evidence type="ECO:0000259" key="1">
    <source>
        <dbReference type="Pfam" id="PF06985"/>
    </source>
</evidence>
<evidence type="ECO:0000313" key="2">
    <source>
        <dbReference type="EMBL" id="SPQ26516.1"/>
    </source>
</evidence>
<feature type="domain" description="Heterokaryon incompatibility" evidence="1">
    <location>
        <begin position="22"/>
        <end position="108"/>
    </location>
</feature>
<dbReference type="Proteomes" id="UP000289323">
    <property type="component" value="Unassembled WGS sequence"/>
</dbReference>
<name>A0A3S4AUS2_9PEZI</name>
<reference evidence="2 3" key="1">
    <citation type="submission" date="2018-04" db="EMBL/GenBank/DDBJ databases">
        <authorList>
            <person name="Huttner S."/>
            <person name="Dainat J."/>
        </authorList>
    </citation>
    <scope>NUCLEOTIDE SEQUENCE [LARGE SCALE GENOMIC DNA]</scope>
</reference>
<protein>
    <submittedName>
        <fullName evidence="2">57c48d47-a31c-4a7b-877c-9678f95f3832</fullName>
    </submittedName>
</protein>
<proteinExistence type="predicted"/>
<dbReference type="EMBL" id="OUUZ01000018">
    <property type="protein sequence ID" value="SPQ26516.1"/>
    <property type="molecule type" value="Genomic_DNA"/>
</dbReference>
<dbReference type="AlphaFoldDB" id="A0A3S4AUS2"/>
<accession>A0A3S4AUS2</accession>
<sequence>MRLINTLTLEFKEFLGSDVPKYAILSHTWEAEEVSLQEVRDNLLSPTIKQGYRKIVNFCRLARSEGLAWAWVDTCCIDKTNLAELTESINSMFRWYQDAAICYVYLSDLPTNAELAEALPGCRWFTRGWTLQELLAPKTVQFYDRDWVMRGTKKSLVSNLEAITGIPEAVLIQAVHIYDVSIGTRMSWAAGRETTRLEDTAYFGPGMFLRRLGPLCARVPDENKFQVIPPMDFYIELDDLVPPHMRWSSVHGF</sequence>
<dbReference type="Pfam" id="PF06985">
    <property type="entry name" value="HET"/>
    <property type="match status" value="1"/>
</dbReference>
<dbReference type="PANTHER" id="PTHR10622:SF12">
    <property type="entry name" value="HET DOMAIN-CONTAINING PROTEIN"/>
    <property type="match status" value="1"/>
</dbReference>
<dbReference type="PANTHER" id="PTHR10622">
    <property type="entry name" value="HET DOMAIN-CONTAINING PROTEIN"/>
    <property type="match status" value="1"/>
</dbReference>